<sequence>MYRLDIEKFLFFLNRYIEKSGTFNYQSNQLDKSDQFFQKINIQKNGVKLPSFTHRVPTNQLQIKQMHLQTNSKYSLRASFFFKIQLPIAKKNFKIQEKSLLETHERLGNVFQFRDISTDQVYLSIHVKSGAAGLSQGYFSATRYAGKNALDKLKLDARSIGEIEARNLFKTPQKLELMLGDSHKFAELISERSCNGTSKNMISEEGSSLSKKAILKEFIGGVRAGRLSDASDMYEESKGNYDKLIMIGSCENQLRVHQKYLKKIGSGLTSPLPKIEQLMGYIESSSRSDKNQNEICASFLGDCKYYDAVEALYSVIFRRCPEKVNAVWFSGDPDTGKSTLARMVEQIFITERLKEGDANFLIDDSKPFTLPSLVIMNEINHRHFFSKRNIATMKLFLEVEGYPISVKYQANEMKFVGCQVIITSNTTPFEKMERADREAFYTRIKLVNMHQQELNRDGSKTFPFTTIQLAKYFRKRLQEDGVFEGRKQDVKMTEANQDTEDTADRTHDHDDNNNQ</sequence>
<dbReference type="Gene3D" id="3.40.50.300">
    <property type="entry name" value="P-loop containing nucleotide triphosphate hydrolases"/>
    <property type="match status" value="1"/>
</dbReference>
<dbReference type="SUPFAM" id="SSF52540">
    <property type="entry name" value="P-loop containing nucleoside triphosphate hydrolases"/>
    <property type="match status" value="1"/>
</dbReference>
<feature type="region of interest" description="Disordered" evidence="1">
    <location>
        <begin position="487"/>
        <end position="515"/>
    </location>
</feature>
<gene>
    <name evidence="2" type="ORF">OXYTRIMIC_564</name>
</gene>
<evidence type="ECO:0000256" key="1">
    <source>
        <dbReference type="SAM" id="MobiDB-lite"/>
    </source>
</evidence>
<comment type="caution">
    <text evidence="2">The sequence shown here is derived from an EMBL/GenBank/DDBJ whole genome shotgun (WGS) entry which is preliminary data.</text>
</comment>
<protein>
    <submittedName>
        <fullName evidence="2">Uncharacterized protein</fullName>
    </submittedName>
</protein>
<reference evidence="3" key="1">
    <citation type="journal article" date="2014" name="Cell">
        <title>The Architecture of a Scrambled Genome Reveals Massive Levels of Genomic Rearrangement during Development.</title>
        <authorList>
            <person name="Chen X."/>
            <person name="Bracht J.R."/>
            <person name="Goldman A.D."/>
            <person name="Dolzhenko E."/>
            <person name="Clay D.M."/>
            <person name="Swart E.C."/>
            <person name="Perlman D.H."/>
            <person name="Doak T.G."/>
            <person name="Stuart A."/>
            <person name="Amemiya C.T."/>
            <person name="Sebra R.P."/>
            <person name="Landweber L.F."/>
        </authorList>
    </citation>
    <scope>NUCLEOTIDE SEQUENCE [LARGE SCALE GENOMIC DNA]</scope>
    <source>
        <strain evidence="3">JRB310</strain>
    </source>
</reference>
<dbReference type="Proteomes" id="UP000053232">
    <property type="component" value="Unassembled WGS sequence"/>
</dbReference>
<evidence type="ECO:0000313" key="3">
    <source>
        <dbReference type="Proteomes" id="UP000053232"/>
    </source>
</evidence>
<evidence type="ECO:0000313" key="2">
    <source>
        <dbReference type="EMBL" id="KEJ83058.1"/>
    </source>
</evidence>
<feature type="compositionally biased region" description="Basic and acidic residues" evidence="1">
    <location>
        <begin position="502"/>
        <end position="515"/>
    </location>
</feature>
<accession>A0A073HYJ4</accession>
<proteinExistence type="predicted"/>
<dbReference type="EMBL" id="ARYC01000818">
    <property type="protein sequence ID" value="KEJ83058.1"/>
    <property type="molecule type" value="Genomic_DNA"/>
</dbReference>
<name>A0A073HYJ4_9SPIT</name>
<dbReference type="InterPro" id="IPR027417">
    <property type="entry name" value="P-loop_NTPase"/>
</dbReference>
<keyword evidence="3" id="KW-1185">Reference proteome</keyword>
<organism evidence="2 3">
    <name type="scientific">Oxytricha trifallax</name>
    <dbReference type="NCBI Taxonomy" id="1172189"/>
    <lineage>
        <taxon>Eukaryota</taxon>
        <taxon>Sar</taxon>
        <taxon>Alveolata</taxon>
        <taxon>Ciliophora</taxon>
        <taxon>Intramacronucleata</taxon>
        <taxon>Spirotrichea</taxon>
        <taxon>Stichotrichia</taxon>
        <taxon>Sporadotrichida</taxon>
        <taxon>Oxytrichidae</taxon>
        <taxon>Oxytrichinae</taxon>
        <taxon>Oxytricha</taxon>
    </lineage>
</organism>
<dbReference type="AlphaFoldDB" id="A0A073HYJ4"/>